<organism evidence="1 2">
    <name type="scientific">Trichomalopsis sarcophagae</name>
    <dbReference type="NCBI Taxonomy" id="543379"/>
    <lineage>
        <taxon>Eukaryota</taxon>
        <taxon>Metazoa</taxon>
        <taxon>Ecdysozoa</taxon>
        <taxon>Arthropoda</taxon>
        <taxon>Hexapoda</taxon>
        <taxon>Insecta</taxon>
        <taxon>Pterygota</taxon>
        <taxon>Neoptera</taxon>
        <taxon>Endopterygota</taxon>
        <taxon>Hymenoptera</taxon>
        <taxon>Apocrita</taxon>
        <taxon>Proctotrupomorpha</taxon>
        <taxon>Chalcidoidea</taxon>
        <taxon>Pteromalidae</taxon>
        <taxon>Pteromalinae</taxon>
        <taxon>Trichomalopsis</taxon>
    </lineage>
</organism>
<name>A0A232EQR0_9HYME</name>
<dbReference type="EMBL" id="NNAY01002729">
    <property type="protein sequence ID" value="OXU20678.1"/>
    <property type="molecule type" value="Genomic_DNA"/>
</dbReference>
<gene>
    <name evidence="1" type="ORF">TSAR_006522</name>
</gene>
<keyword evidence="2" id="KW-1185">Reference proteome</keyword>
<comment type="caution">
    <text evidence="1">The sequence shown here is derived from an EMBL/GenBank/DDBJ whole genome shotgun (WGS) entry which is preliminary data.</text>
</comment>
<evidence type="ECO:0000313" key="2">
    <source>
        <dbReference type="Proteomes" id="UP000215335"/>
    </source>
</evidence>
<accession>A0A232EQR0</accession>
<dbReference type="AlphaFoldDB" id="A0A232EQR0"/>
<reference evidence="1 2" key="1">
    <citation type="journal article" date="2017" name="Curr. Biol.">
        <title>The Evolution of Venom by Co-option of Single-Copy Genes.</title>
        <authorList>
            <person name="Martinson E.O."/>
            <person name="Mrinalini"/>
            <person name="Kelkar Y.D."/>
            <person name="Chang C.H."/>
            <person name="Werren J.H."/>
        </authorList>
    </citation>
    <scope>NUCLEOTIDE SEQUENCE [LARGE SCALE GENOMIC DNA]</scope>
    <source>
        <strain evidence="1 2">Alberta</strain>
        <tissue evidence="1">Whole body</tissue>
    </source>
</reference>
<protein>
    <submittedName>
        <fullName evidence="1">Uncharacterized protein</fullName>
    </submittedName>
</protein>
<dbReference type="Proteomes" id="UP000215335">
    <property type="component" value="Unassembled WGS sequence"/>
</dbReference>
<evidence type="ECO:0000313" key="1">
    <source>
        <dbReference type="EMBL" id="OXU20678.1"/>
    </source>
</evidence>
<sequence>MICVFLDKAEDLFTNKDVKQQNKEKMYLPLQVIQKQLLFLNPNYQAEKMQRKKLQHFFMICVFLDKAEDLFTNKDVKQQNKELKTHCVTQMYLPLQVIQKQLLFLNPNYQAEKMQRKKLQVNI</sequence>
<proteinExistence type="predicted"/>